<dbReference type="EMBL" id="AP027735">
    <property type="protein sequence ID" value="BDZ58538.1"/>
    <property type="molecule type" value="Genomic_DNA"/>
</dbReference>
<dbReference type="RefSeq" id="WP_289230934.1">
    <property type="nucleotide sequence ID" value="NZ_AP027735.1"/>
</dbReference>
<name>A0ABN6YSN1_9MICO</name>
<proteinExistence type="predicted"/>
<sequence length="263" mass="28847">MHLPIRAQGTTLTNEQAKTIDDEFFLSNPLSHFSSRISMLLETARSKYEANPENEREFFEALGLHNAGTALKFDTQHRSVQVAIDALSLRHQAAEALTRFIYARVAATPRDRDAKSNWLAIADSPTRMIEVIEANKTALDADPHRFLQLLFPPDAVVEGPIEGAAGTAAAWADHAAWLLTTDELSINAAHNKLKHGLATSARGDVRIELITTPPNEDGTIPTSAFGEGKSIPLFDRPMLTYLSRPPRELRQGLEAVSSASTFP</sequence>
<gene>
    <name evidence="1" type="ORF">GCM10025872_21950</name>
</gene>
<evidence type="ECO:0000313" key="2">
    <source>
        <dbReference type="Proteomes" id="UP001321421"/>
    </source>
</evidence>
<protein>
    <submittedName>
        <fullName evidence="1">Uncharacterized protein</fullName>
    </submittedName>
</protein>
<dbReference type="Proteomes" id="UP001321421">
    <property type="component" value="Chromosome"/>
</dbReference>
<evidence type="ECO:0000313" key="1">
    <source>
        <dbReference type="EMBL" id="BDZ58538.1"/>
    </source>
</evidence>
<organism evidence="1 2">
    <name type="scientific">Barrientosiimonas endolithica</name>
    <dbReference type="NCBI Taxonomy" id="1535208"/>
    <lineage>
        <taxon>Bacteria</taxon>
        <taxon>Bacillati</taxon>
        <taxon>Actinomycetota</taxon>
        <taxon>Actinomycetes</taxon>
        <taxon>Micrococcales</taxon>
        <taxon>Dermacoccaceae</taxon>
        <taxon>Barrientosiimonas</taxon>
    </lineage>
</organism>
<reference evidence="2" key="1">
    <citation type="journal article" date="2019" name="Int. J. Syst. Evol. Microbiol.">
        <title>The Global Catalogue of Microorganisms (GCM) 10K type strain sequencing project: providing services to taxonomists for standard genome sequencing and annotation.</title>
        <authorList>
            <consortium name="The Broad Institute Genomics Platform"/>
            <consortium name="The Broad Institute Genome Sequencing Center for Infectious Disease"/>
            <person name="Wu L."/>
            <person name="Ma J."/>
        </authorList>
    </citation>
    <scope>NUCLEOTIDE SEQUENCE [LARGE SCALE GENOMIC DNA]</scope>
    <source>
        <strain evidence="2">NBRC 110608</strain>
    </source>
</reference>
<accession>A0ABN6YSN1</accession>
<keyword evidence="2" id="KW-1185">Reference proteome</keyword>